<dbReference type="SUPFAM" id="SSF64288">
    <property type="entry name" value="Chorismate lyase-like"/>
    <property type="match status" value="1"/>
</dbReference>
<dbReference type="GeneID" id="78276213"/>
<dbReference type="PANTHER" id="PTHR44846">
    <property type="entry name" value="MANNOSYL-D-GLYCERATE TRANSPORT/METABOLISM SYSTEM REPRESSOR MNGR-RELATED"/>
    <property type="match status" value="1"/>
</dbReference>
<evidence type="ECO:0000313" key="6">
    <source>
        <dbReference type="Proteomes" id="UP000186705"/>
    </source>
</evidence>
<dbReference type="InterPro" id="IPR050679">
    <property type="entry name" value="Bact_HTH_transcr_reg"/>
</dbReference>
<evidence type="ECO:0000259" key="4">
    <source>
        <dbReference type="PROSITE" id="PS50949"/>
    </source>
</evidence>
<accession>A0A1U7NKL1</accession>
<dbReference type="Pfam" id="PF00392">
    <property type="entry name" value="GntR"/>
    <property type="match status" value="1"/>
</dbReference>
<dbReference type="InterPro" id="IPR036390">
    <property type="entry name" value="WH_DNA-bd_sf"/>
</dbReference>
<dbReference type="SMART" id="SM00866">
    <property type="entry name" value="UTRA"/>
    <property type="match status" value="1"/>
</dbReference>
<dbReference type="OrthoDB" id="457376at2"/>
<dbReference type="STRING" id="1862672.BO225_09700"/>
<keyword evidence="2" id="KW-0238">DNA-binding</keyword>
<dbReference type="InterPro" id="IPR000524">
    <property type="entry name" value="Tscrpt_reg_HTH_GntR"/>
</dbReference>
<gene>
    <name evidence="5" type="ORF">BO225_09700</name>
</gene>
<evidence type="ECO:0000256" key="2">
    <source>
        <dbReference type="ARBA" id="ARBA00023125"/>
    </source>
</evidence>
<dbReference type="SMART" id="SM00345">
    <property type="entry name" value="HTH_GNTR"/>
    <property type="match status" value="1"/>
</dbReference>
<dbReference type="CDD" id="cd07377">
    <property type="entry name" value="WHTH_GntR"/>
    <property type="match status" value="1"/>
</dbReference>
<keyword evidence="3" id="KW-0804">Transcription</keyword>
<dbReference type="InterPro" id="IPR028978">
    <property type="entry name" value="Chorismate_lyase_/UTRA_dom_sf"/>
</dbReference>
<dbReference type="PRINTS" id="PR00035">
    <property type="entry name" value="HTHGNTR"/>
</dbReference>
<evidence type="ECO:0000256" key="3">
    <source>
        <dbReference type="ARBA" id="ARBA00023163"/>
    </source>
</evidence>
<keyword evidence="6" id="KW-1185">Reference proteome</keyword>
<evidence type="ECO:0000313" key="5">
    <source>
        <dbReference type="EMBL" id="OLU44865.1"/>
    </source>
</evidence>
<protein>
    <recommendedName>
        <fullName evidence="4">HTH gntR-type domain-containing protein</fullName>
    </recommendedName>
</protein>
<dbReference type="GO" id="GO:0045892">
    <property type="term" value="P:negative regulation of DNA-templated transcription"/>
    <property type="evidence" value="ECO:0007669"/>
    <property type="project" value="TreeGrafter"/>
</dbReference>
<organism evidence="5 6">
    <name type="scientific">Dubosiella newyorkensis</name>
    <dbReference type="NCBI Taxonomy" id="1862672"/>
    <lineage>
        <taxon>Bacteria</taxon>
        <taxon>Bacillati</taxon>
        <taxon>Bacillota</taxon>
        <taxon>Erysipelotrichia</taxon>
        <taxon>Erysipelotrichales</taxon>
        <taxon>Erysipelotrichaceae</taxon>
        <taxon>Dubosiella</taxon>
    </lineage>
</organism>
<proteinExistence type="predicted"/>
<sequence>MSLDFSKEALPLYVQLKTIIKNRILDGTYAYGDQIPSESEFERQHNISRITVRRAISDLEKEGYVIRSRGKGTHVIYNHNLPEQFNRIRSFTDEMKHFNMKAGTSFLEVGLVIPPKEVQIAFDLEPDEKAFCLKRVRTGNGKPIVYFENYFPTYLDLPIDDTLYKNSVYTVLNEKGIMQPVRAIENFKARNADEDIAKKLCVAKGDATLIRTRYGYNRENELIEYTIAHYRGDIYSFSVELTE</sequence>
<comment type="caution">
    <text evidence="5">The sequence shown here is derived from an EMBL/GenBank/DDBJ whole genome shotgun (WGS) entry which is preliminary data.</text>
</comment>
<dbReference type="PANTHER" id="PTHR44846:SF1">
    <property type="entry name" value="MANNOSYL-D-GLYCERATE TRANSPORT_METABOLISM SYSTEM REPRESSOR MNGR-RELATED"/>
    <property type="match status" value="1"/>
</dbReference>
<dbReference type="Gene3D" id="1.10.10.10">
    <property type="entry name" value="Winged helix-like DNA-binding domain superfamily/Winged helix DNA-binding domain"/>
    <property type="match status" value="1"/>
</dbReference>
<dbReference type="SUPFAM" id="SSF46785">
    <property type="entry name" value="Winged helix' DNA-binding domain"/>
    <property type="match status" value="1"/>
</dbReference>
<reference evidence="5 6" key="1">
    <citation type="submission" date="2016-11" db="EMBL/GenBank/DDBJ databases">
        <title>Description of two novel members of the family Erysipelotrichaceae: Ileibacterium lipovorans gen. nov., sp. nov. and Dubosiella newyorkensis, gen. nov., sp. nov.</title>
        <authorList>
            <person name="Cox L.M."/>
            <person name="Sohn J."/>
            <person name="Tyrrell K.L."/>
            <person name="Citron D.M."/>
            <person name="Lawson P.A."/>
            <person name="Patel N.B."/>
            <person name="Iizumi T."/>
            <person name="Perez-Perez G.I."/>
            <person name="Goldstein E.J."/>
            <person name="Blaser M.J."/>
        </authorList>
    </citation>
    <scope>NUCLEOTIDE SEQUENCE [LARGE SCALE GENOMIC DNA]</scope>
    <source>
        <strain evidence="5 6">NYU-BL-A4</strain>
    </source>
</reference>
<dbReference type="InterPro" id="IPR036388">
    <property type="entry name" value="WH-like_DNA-bd_sf"/>
</dbReference>
<dbReference type="Pfam" id="PF07702">
    <property type="entry name" value="UTRA"/>
    <property type="match status" value="1"/>
</dbReference>
<feature type="domain" description="HTH gntR-type" evidence="4">
    <location>
        <begin position="10"/>
        <end position="78"/>
    </location>
</feature>
<keyword evidence="1" id="KW-0805">Transcription regulation</keyword>
<dbReference type="RefSeq" id="WP_076342053.1">
    <property type="nucleotide sequence ID" value="NZ_JBGNFS010000016.1"/>
</dbReference>
<dbReference type="GO" id="GO:0003677">
    <property type="term" value="F:DNA binding"/>
    <property type="evidence" value="ECO:0007669"/>
    <property type="project" value="UniProtKB-KW"/>
</dbReference>
<dbReference type="EMBL" id="MPKA01000093">
    <property type="protein sequence ID" value="OLU44865.1"/>
    <property type="molecule type" value="Genomic_DNA"/>
</dbReference>
<name>A0A1U7NKL1_9FIRM</name>
<dbReference type="Proteomes" id="UP000186705">
    <property type="component" value="Unassembled WGS sequence"/>
</dbReference>
<dbReference type="InterPro" id="IPR011663">
    <property type="entry name" value="UTRA"/>
</dbReference>
<dbReference type="AlphaFoldDB" id="A0A1U7NKL1"/>
<dbReference type="Gene3D" id="3.40.1410.10">
    <property type="entry name" value="Chorismate lyase-like"/>
    <property type="match status" value="1"/>
</dbReference>
<dbReference type="PROSITE" id="PS50949">
    <property type="entry name" value="HTH_GNTR"/>
    <property type="match status" value="1"/>
</dbReference>
<dbReference type="GO" id="GO:0003700">
    <property type="term" value="F:DNA-binding transcription factor activity"/>
    <property type="evidence" value="ECO:0007669"/>
    <property type="project" value="InterPro"/>
</dbReference>
<evidence type="ECO:0000256" key="1">
    <source>
        <dbReference type="ARBA" id="ARBA00023015"/>
    </source>
</evidence>